<dbReference type="GO" id="GO:0003910">
    <property type="term" value="F:DNA ligase (ATP) activity"/>
    <property type="evidence" value="ECO:0007669"/>
    <property type="project" value="InterPro"/>
</dbReference>
<proteinExistence type="inferred from homology"/>
<evidence type="ECO:0000256" key="6">
    <source>
        <dbReference type="SAM" id="MobiDB-lite"/>
    </source>
</evidence>
<name>A0AAD9HZV1_9PEZI</name>
<dbReference type="Gene3D" id="2.40.50.140">
    <property type="entry name" value="Nucleic acid-binding proteins"/>
    <property type="match status" value="1"/>
</dbReference>
<gene>
    <name evidence="8" type="ORF">P8C59_001596</name>
</gene>
<evidence type="ECO:0000256" key="1">
    <source>
        <dbReference type="ARBA" id="ARBA00007572"/>
    </source>
</evidence>
<dbReference type="Proteomes" id="UP001217918">
    <property type="component" value="Unassembled WGS sequence"/>
</dbReference>
<dbReference type="Gene3D" id="1.10.3260.10">
    <property type="entry name" value="DNA ligase, ATP-dependent, N-terminal domain"/>
    <property type="match status" value="2"/>
</dbReference>
<dbReference type="GO" id="GO:0006303">
    <property type="term" value="P:double-strand break repair via nonhomologous end joining"/>
    <property type="evidence" value="ECO:0007669"/>
    <property type="project" value="TreeGrafter"/>
</dbReference>
<dbReference type="InterPro" id="IPR012340">
    <property type="entry name" value="NA-bd_OB-fold"/>
</dbReference>
<protein>
    <recommendedName>
        <fullName evidence="7">ATP-dependent DNA ligase family profile domain-containing protein</fullName>
    </recommendedName>
</protein>
<dbReference type="GO" id="GO:0006310">
    <property type="term" value="P:DNA recombination"/>
    <property type="evidence" value="ECO:0007669"/>
    <property type="project" value="InterPro"/>
</dbReference>
<feature type="compositionally biased region" description="Low complexity" evidence="6">
    <location>
        <begin position="673"/>
        <end position="683"/>
    </location>
</feature>
<keyword evidence="4" id="KW-0067">ATP-binding</keyword>
<sequence>MPFLYTEVCDLLQRLDENRRARTRQRPDAELVRNWFKAHEGAINSDGVDRAALLSTLLPEKRTDRVYNMQESSLQRHVGRALGLQKRRMHELVDHTVTVEEVDGLLHQVAAQVRFSSPAVKASATSVEKLKQESLLAGIFARLSARDAKWFTRLILKNYLPVVLDLHVVYNACHPLLPMVLRVQDDFTVACRFLQRYNRDRQFTAGPLDQRALARELQPVLGIKVGRQNWVKGRSIQHCLDMGHGRTACEDKIDGEYCQIHVDLRKPRDCIQIFSKSGKDSTQDRKGLHEAIRGSLRLGRPDCPVKTDCILEGELVVWSDEEKKMLDFHKIRKYVSRSGSFLGTGVDSQRHSCDHLMIVYYDALMIDGKSLLNVPQSQRFLRLQQLITHVEGRSAIVNREVIDLSRKAAASELCHIFARCIAARKEGLVLKPDEPYFNFGTSSRPYVSCVIKLKKEYIGGGFGDVGDFAVVGARYDAAKAKAYGIANLQWTHFYIACLKNKDDVLRWKRPPRFLVTNVVELNATQLKSFVTSIFPRAVEEGENGSITLDIKPGIDGGKRPSVIFLDPPVFDVRCFSFDKEGNMGFWTPRFPVVNRIHPGRTNHDVVSFVELQDMAANEKGHSAPEDSQEIQDLMTTLRRSVLNGQAEQSTQSSSHTNSVLTGSSSPRHSGMETQETPSTLPGTTTPPEPPTGPSGQITNASANGQLTPPTSAEVRPAQASQAARGDETPETPRATSSARKRTSPFAPADTPRSAKAARRSAHDATAQTPAASLPPTPAQPSPRRPRAPLSDIPARSPRPNSTRPRLPGVSSMLALPTAADQAEDAAGPGPAAPASDPGSALTQLTQPRPALRTSHSASALAPPRPPSAHQAGTCRHRPATCPLASYVILLAPCIAGVPWLTEYLLPAHGITEPCTDPAALAAAAPSRKKRKMLLVESRRREAMEAFLARVEAAELRTRKGEREWVPVYDWRVLEVVTAAEAGRGDEGGRLCARVEMGKAGSVWGKYWVGLT</sequence>
<evidence type="ECO:0000256" key="4">
    <source>
        <dbReference type="ARBA" id="ARBA00022840"/>
    </source>
</evidence>
<dbReference type="PANTHER" id="PTHR45997">
    <property type="entry name" value="DNA LIGASE 4"/>
    <property type="match status" value="1"/>
</dbReference>
<keyword evidence="9" id="KW-1185">Reference proteome</keyword>
<dbReference type="GO" id="GO:0005524">
    <property type="term" value="F:ATP binding"/>
    <property type="evidence" value="ECO:0007669"/>
    <property type="project" value="UniProtKB-KW"/>
</dbReference>
<dbReference type="InterPro" id="IPR012310">
    <property type="entry name" value="DNA_ligase_ATP-dep_cent"/>
</dbReference>
<dbReference type="EMBL" id="JAQQPM010000001">
    <property type="protein sequence ID" value="KAK2067895.1"/>
    <property type="molecule type" value="Genomic_DNA"/>
</dbReference>
<comment type="caution">
    <text evidence="8">The sequence shown here is derived from an EMBL/GenBank/DDBJ whole genome shotgun (WGS) entry which is preliminary data.</text>
</comment>
<keyword evidence="2" id="KW-0436">Ligase</keyword>
<evidence type="ECO:0000256" key="5">
    <source>
        <dbReference type="ARBA" id="ARBA00023242"/>
    </source>
</evidence>
<accession>A0AAD9HZV1</accession>
<dbReference type="GO" id="GO:0032807">
    <property type="term" value="C:DNA ligase IV complex"/>
    <property type="evidence" value="ECO:0007669"/>
    <property type="project" value="TreeGrafter"/>
</dbReference>
<dbReference type="InterPro" id="IPR012308">
    <property type="entry name" value="DNA_ligase_ATP-dep_N"/>
</dbReference>
<dbReference type="PROSITE" id="PS50160">
    <property type="entry name" value="DNA_LIGASE_A3"/>
    <property type="match status" value="1"/>
</dbReference>
<dbReference type="SUPFAM" id="SSF56091">
    <property type="entry name" value="DNA ligase/mRNA capping enzyme, catalytic domain"/>
    <property type="match status" value="1"/>
</dbReference>
<dbReference type="InterPro" id="IPR029710">
    <property type="entry name" value="LIG4"/>
</dbReference>
<evidence type="ECO:0000256" key="3">
    <source>
        <dbReference type="ARBA" id="ARBA00022741"/>
    </source>
</evidence>
<dbReference type="Gene3D" id="3.30.470.30">
    <property type="entry name" value="DNA ligase/mRNA capping enzyme"/>
    <property type="match status" value="1"/>
</dbReference>
<keyword evidence="3" id="KW-0547">Nucleotide-binding</keyword>
<evidence type="ECO:0000259" key="7">
    <source>
        <dbReference type="PROSITE" id="PS50160"/>
    </source>
</evidence>
<reference evidence="8" key="1">
    <citation type="journal article" date="2023" name="Mol. Plant Microbe Interact.">
        <title>Elucidating the Obligate Nature and Biological Capacity of an Invasive Fungal Corn Pathogen.</title>
        <authorList>
            <person name="MacCready J.S."/>
            <person name="Roggenkamp E.M."/>
            <person name="Gdanetz K."/>
            <person name="Chilvers M.I."/>
        </authorList>
    </citation>
    <scope>NUCLEOTIDE SEQUENCE</scope>
    <source>
        <strain evidence="8">PM02</strain>
    </source>
</reference>
<feature type="compositionally biased region" description="Low complexity" evidence="6">
    <location>
        <begin position="814"/>
        <end position="840"/>
    </location>
</feature>
<dbReference type="InterPro" id="IPR036599">
    <property type="entry name" value="DNA_ligase_N_sf"/>
</dbReference>
<dbReference type="Pfam" id="PF04675">
    <property type="entry name" value="DNA_ligase_A_N"/>
    <property type="match status" value="1"/>
</dbReference>
<organism evidence="8 9">
    <name type="scientific">Phyllachora maydis</name>
    <dbReference type="NCBI Taxonomy" id="1825666"/>
    <lineage>
        <taxon>Eukaryota</taxon>
        <taxon>Fungi</taxon>
        <taxon>Dikarya</taxon>
        <taxon>Ascomycota</taxon>
        <taxon>Pezizomycotina</taxon>
        <taxon>Sordariomycetes</taxon>
        <taxon>Sordariomycetidae</taxon>
        <taxon>Phyllachorales</taxon>
        <taxon>Phyllachoraceae</taxon>
        <taxon>Phyllachora</taxon>
    </lineage>
</organism>
<evidence type="ECO:0000256" key="2">
    <source>
        <dbReference type="ARBA" id="ARBA00022598"/>
    </source>
</evidence>
<evidence type="ECO:0000313" key="9">
    <source>
        <dbReference type="Proteomes" id="UP001217918"/>
    </source>
</evidence>
<dbReference type="GO" id="GO:0006297">
    <property type="term" value="P:nucleotide-excision repair, DNA gap filling"/>
    <property type="evidence" value="ECO:0007669"/>
    <property type="project" value="TreeGrafter"/>
</dbReference>
<dbReference type="GO" id="GO:0003677">
    <property type="term" value="F:DNA binding"/>
    <property type="evidence" value="ECO:0007669"/>
    <property type="project" value="InterPro"/>
</dbReference>
<feature type="compositionally biased region" description="Polar residues" evidence="6">
    <location>
        <begin position="697"/>
        <end position="710"/>
    </location>
</feature>
<feature type="domain" description="ATP-dependent DNA ligase family profile" evidence="7">
    <location>
        <begin position="358"/>
        <end position="499"/>
    </location>
</feature>
<dbReference type="AlphaFoldDB" id="A0AAD9HZV1"/>
<keyword evidence="5" id="KW-0539">Nucleus</keyword>
<evidence type="ECO:0000313" key="8">
    <source>
        <dbReference type="EMBL" id="KAK2067895.1"/>
    </source>
</evidence>
<dbReference type="CDD" id="cd08039">
    <property type="entry name" value="Adenylation_DNA_ligase_Fungal"/>
    <property type="match status" value="1"/>
</dbReference>
<feature type="compositionally biased region" description="Polar residues" evidence="6">
    <location>
        <begin position="643"/>
        <end position="667"/>
    </location>
</feature>
<dbReference type="Pfam" id="PF01068">
    <property type="entry name" value="DNA_ligase_A_M"/>
    <property type="match status" value="1"/>
</dbReference>
<comment type="similarity">
    <text evidence="1">Belongs to the ATP-dependent DNA ligase family.</text>
</comment>
<feature type="region of interest" description="Disordered" evidence="6">
    <location>
        <begin position="643"/>
        <end position="874"/>
    </location>
</feature>
<feature type="compositionally biased region" description="Pro residues" evidence="6">
    <location>
        <begin position="772"/>
        <end position="782"/>
    </location>
</feature>
<dbReference type="PANTHER" id="PTHR45997:SF2">
    <property type="entry name" value="ATP DEPENDENT DNA LIGASE DOMAIN PROTEIN (AFU_ORTHOLOGUE AFUA_5G02430)"/>
    <property type="match status" value="1"/>
</dbReference>